<accession>A0A4Y7TV29</accession>
<dbReference type="Proteomes" id="UP000298030">
    <property type="component" value="Unassembled WGS sequence"/>
</dbReference>
<dbReference type="AlphaFoldDB" id="A0A4Y7TV29"/>
<feature type="region of interest" description="Disordered" evidence="1">
    <location>
        <begin position="179"/>
        <end position="215"/>
    </location>
</feature>
<organism evidence="3 4">
    <name type="scientific">Coprinellus micaceus</name>
    <name type="common">Glistening ink-cap mushroom</name>
    <name type="synonym">Coprinus micaceus</name>
    <dbReference type="NCBI Taxonomy" id="71717"/>
    <lineage>
        <taxon>Eukaryota</taxon>
        <taxon>Fungi</taxon>
        <taxon>Dikarya</taxon>
        <taxon>Basidiomycota</taxon>
        <taxon>Agaricomycotina</taxon>
        <taxon>Agaricomycetes</taxon>
        <taxon>Agaricomycetidae</taxon>
        <taxon>Agaricales</taxon>
        <taxon>Agaricineae</taxon>
        <taxon>Psathyrellaceae</taxon>
        <taxon>Coprinellus</taxon>
    </lineage>
</organism>
<sequence>MGLLDIPCFRPQSLPCIITLSFFRKITKAHLFMSTSASSASPSSTVVVDLITPKNDRRILSVIVVLSIAGALVIAGIVWYTIRLKRRNQEYRLSAGPFHGTQIYDKDHPASRITPFGAGPANSPSFDYRPGEDMRIAHRRPDGAWLFADSRTPFTPTGISDLENTPVSAASSKVFPFSASKKDLDDPFASSYDPVTPPPPAYQRHAKEDPFSGAM</sequence>
<dbReference type="OrthoDB" id="2848852at2759"/>
<keyword evidence="2" id="KW-0472">Membrane</keyword>
<keyword evidence="2" id="KW-1133">Transmembrane helix</keyword>
<dbReference type="EMBL" id="QPFP01000003">
    <property type="protein sequence ID" value="TEB38035.1"/>
    <property type="molecule type" value="Genomic_DNA"/>
</dbReference>
<keyword evidence="4" id="KW-1185">Reference proteome</keyword>
<reference evidence="3 4" key="1">
    <citation type="journal article" date="2019" name="Nat. Ecol. Evol.">
        <title>Megaphylogeny resolves global patterns of mushroom evolution.</title>
        <authorList>
            <person name="Varga T."/>
            <person name="Krizsan K."/>
            <person name="Foldi C."/>
            <person name="Dima B."/>
            <person name="Sanchez-Garcia M."/>
            <person name="Sanchez-Ramirez S."/>
            <person name="Szollosi G.J."/>
            <person name="Szarkandi J.G."/>
            <person name="Papp V."/>
            <person name="Albert L."/>
            <person name="Andreopoulos W."/>
            <person name="Angelini C."/>
            <person name="Antonin V."/>
            <person name="Barry K.W."/>
            <person name="Bougher N.L."/>
            <person name="Buchanan P."/>
            <person name="Buyck B."/>
            <person name="Bense V."/>
            <person name="Catcheside P."/>
            <person name="Chovatia M."/>
            <person name="Cooper J."/>
            <person name="Damon W."/>
            <person name="Desjardin D."/>
            <person name="Finy P."/>
            <person name="Geml J."/>
            <person name="Haridas S."/>
            <person name="Hughes K."/>
            <person name="Justo A."/>
            <person name="Karasinski D."/>
            <person name="Kautmanova I."/>
            <person name="Kiss B."/>
            <person name="Kocsube S."/>
            <person name="Kotiranta H."/>
            <person name="LaButti K.M."/>
            <person name="Lechner B.E."/>
            <person name="Liimatainen K."/>
            <person name="Lipzen A."/>
            <person name="Lukacs Z."/>
            <person name="Mihaltcheva S."/>
            <person name="Morgado L.N."/>
            <person name="Niskanen T."/>
            <person name="Noordeloos M.E."/>
            <person name="Ohm R.A."/>
            <person name="Ortiz-Santana B."/>
            <person name="Ovrebo C."/>
            <person name="Racz N."/>
            <person name="Riley R."/>
            <person name="Savchenko A."/>
            <person name="Shiryaev A."/>
            <person name="Soop K."/>
            <person name="Spirin V."/>
            <person name="Szebenyi C."/>
            <person name="Tomsovsky M."/>
            <person name="Tulloss R.E."/>
            <person name="Uehling J."/>
            <person name="Grigoriev I.V."/>
            <person name="Vagvolgyi C."/>
            <person name="Papp T."/>
            <person name="Martin F.M."/>
            <person name="Miettinen O."/>
            <person name="Hibbett D.S."/>
            <person name="Nagy L.G."/>
        </authorList>
    </citation>
    <scope>NUCLEOTIDE SEQUENCE [LARGE SCALE GENOMIC DNA]</scope>
    <source>
        <strain evidence="3 4">FP101781</strain>
    </source>
</reference>
<evidence type="ECO:0000313" key="3">
    <source>
        <dbReference type="EMBL" id="TEB38035.1"/>
    </source>
</evidence>
<evidence type="ECO:0000313" key="4">
    <source>
        <dbReference type="Proteomes" id="UP000298030"/>
    </source>
</evidence>
<feature type="transmembrane region" description="Helical" evidence="2">
    <location>
        <begin position="59"/>
        <end position="82"/>
    </location>
</feature>
<comment type="caution">
    <text evidence="3">The sequence shown here is derived from an EMBL/GenBank/DDBJ whole genome shotgun (WGS) entry which is preliminary data.</text>
</comment>
<protein>
    <submittedName>
        <fullName evidence="3">Uncharacterized protein</fullName>
    </submittedName>
</protein>
<feature type="compositionally biased region" description="Basic and acidic residues" evidence="1">
    <location>
        <begin position="205"/>
        <end position="215"/>
    </location>
</feature>
<gene>
    <name evidence="3" type="ORF">FA13DRAFT_1785879</name>
</gene>
<proteinExistence type="predicted"/>
<keyword evidence="2" id="KW-0812">Transmembrane</keyword>
<evidence type="ECO:0000256" key="2">
    <source>
        <dbReference type="SAM" id="Phobius"/>
    </source>
</evidence>
<name>A0A4Y7TV29_COPMI</name>
<evidence type="ECO:0000256" key="1">
    <source>
        <dbReference type="SAM" id="MobiDB-lite"/>
    </source>
</evidence>